<organism evidence="12 13">
    <name type="scientific">Nitrosomonas aestuarii</name>
    <dbReference type="NCBI Taxonomy" id="52441"/>
    <lineage>
        <taxon>Bacteria</taxon>
        <taxon>Pseudomonadati</taxon>
        <taxon>Pseudomonadota</taxon>
        <taxon>Betaproteobacteria</taxon>
        <taxon>Nitrosomonadales</taxon>
        <taxon>Nitrosomonadaceae</taxon>
        <taxon>Nitrosomonas</taxon>
    </lineage>
</organism>
<keyword evidence="9" id="KW-0472">Membrane</keyword>
<dbReference type="InterPro" id="IPR050482">
    <property type="entry name" value="Sensor_HK_TwoCompSys"/>
</dbReference>
<dbReference type="CDD" id="cd16917">
    <property type="entry name" value="HATPase_UhpB-NarQ-NarX-like"/>
    <property type="match status" value="1"/>
</dbReference>
<evidence type="ECO:0000259" key="10">
    <source>
        <dbReference type="Pfam" id="PF02518"/>
    </source>
</evidence>
<gene>
    <name evidence="12" type="ORF">SAMN05216302_10086</name>
</gene>
<evidence type="ECO:0000256" key="1">
    <source>
        <dbReference type="ARBA" id="ARBA00000085"/>
    </source>
</evidence>
<keyword evidence="13" id="KW-1185">Reference proteome</keyword>
<evidence type="ECO:0000256" key="7">
    <source>
        <dbReference type="ARBA" id="ARBA00022840"/>
    </source>
</evidence>
<keyword evidence="8" id="KW-0902">Two-component regulatory system</keyword>
<keyword evidence="9" id="KW-0812">Transmembrane</keyword>
<dbReference type="STRING" id="52441.SAMN05216302_10086"/>
<dbReference type="PANTHER" id="PTHR24421">
    <property type="entry name" value="NITRATE/NITRITE SENSOR PROTEIN NARX-RELATED"/>
    <property type="match status" value="1"/>
</dbReference>
<dbReference type="GO" id="GO:0000155">
    <property type="term" value="F:phosphorelay sensor kinase activity"/>
    <property type="evidence" value="ECO:0007669"/>
    <property type="project" value="InterPro"/>
</dbReference>
<dbReference type="AlphaFoldDB" id="A0A1I4A434"/>
<dbReference type="Pfam" id="PF02518">
    <property type="entry name" value="HATPase_c"/>
    <property type="match status" value="1"/>
</dbReference>
<feature type="domain" description="Signal transduction histidine kinase subgroup 3 dimerisation and phosphoacceptor" evidence="11">
    <location>
        <begin position="766"/>
        <end position="828"/>
    </location>
</feature>
<dbReference type="SUPFAM" id="SSF55874">
    <property type="entry name" value="ATPase domain of HSP90 chaperone/DNA topoisomerase II/histidine kinase"/>
    <property type="match status" value="1"/>
</dbReference>
<evidence type="ECO:0000256" key="4">
    <source>
        <dbReference type="ARBA" id="ARBA00022679"/>
    </source>
</evidence>
<dbReference type="GO" id="GO:0046983">
    <property type="term" value="F:protein dimerization activity"/>
    <property type="evidence" value="ECO:0007669"/>
    <property type="project" value="InterPro"/>
</dbReference>
<dbReference type="InterPro" id="IPR003594">
    <property type="entry name" value="HATPase_dom"/>
</dbReference>
<evidence type="ECO:0000256" key="8">
    <source>
        <dbReference type="ARBA" id="ARBA00023012"/>
    </source>
</evidence>
<keyword evidence="3" id="KW-0597">Phosphoprotein</keyword>
<feature type="transmembrane region" description="Helical" evidence="9">
    <location>
        <begin position="12"/>
        <end position="33"/>
    </location>
</feature>
<keyword evidence="9" id="KW-1133">Transmembrane helix</keyword>
<comment type="catalytic activity">
    <reaction evidence="1">
        <text>ATP + protein L-histidine = ADP + protein N-phospho-L-histidine.</text>
        <dbReference type="EC" id="2.7.13.3"/>
    </reaction>
</comment>
<reference evidence="13" key="1">
    <citation type="submission" date="2016-10" db="EMBL/GenBank/DDBJ databases">
        <authorList>
            <person name="Varghese N."/>
            <person name="Submissions S."/>
        </authorList>
    </citation>
    <scope>NUCLEOTIDE SEQUENCE [LARGE SCALE GENOMIC DNA]</scope>
    <source>
        <strain evidence="13">Nm69</strain>
    </source>
</reference>
<proteinExistence type="predicted"/>
<sequence length="963" mass="107891">MFLTPDNHKIIIIGGLLLMGLTLITGVAVYSVMHQQIASSLGRGLAVALQGKGHLLESQIEKGLSDTHALAMRPFMIQSIQQLNVQPYSNRALSDLERNVHSLTQTGFSAAIVYDKKGNKLSAAGQFSENQSQSLWLNKKSDTFLIWDEEFILHTSKAVYDQDGQRIGSITTESTLPQLTRSFNEIRTIGETGTFMLCAPPNDISQKMACLISQVDGVKFKYLKRVVEGGVLPMDQALNGKSGVIAVKDYRQIQVIEAYAPLDATGMGMILKLDEAELLRPVAEELKIIILYLAGLIIAEILLLNWFIRKLINSEREAQNAKEKAEQYSVDLGLKESELRERLKEITCLHEIRRSIGMELSVENVCNQIFNHLIPAMQYPESASVVIEIDGKILTSKSFNHEPVRDPTHKLKSNIEVNGNVCGQLSVLYPVNKPFLILEEQRLIDAITSDLARWLERKQVDELLHIRLKEITCLYEIRRNMGLELSVDEVCQNIFGYLIPALQFPEIAIVTIELNGKQFTSPKYYQYSANQTFSEINRKSKVCFDCYKQGDIIGSVIRSNISINDKICGSLTVSYPEDQPFLILEEKRLIGAITVDFSRWLERKQVDEALRERLKEITCLYGIRRGMGLELSIDNVCQNIFENLIPAVQFPEIASAVIEINDWRFTSGKYVEGRLVSPFKSKKNITHEIRGPWRTDRDSACTCYVEINVNGKTCGQLRVFYPEDKPYLVPEEQKLVNAIASDLESWLERKRLEQTLVFVAEEQAHTIGQELHDNLGQQIAAIGYQVRALEKKIAASGNQDMATVAASIAAQVQTAVIQIKQLAQGLLPFELEANGLIAALEKLATRIATTYSITCDFLCDNEIKINDKNIALNIYRIAQEAANNAIRHGGAQHLSLSLKIKGKNLFLSICDDGCGFVVETKHGETQGMGIKIMQYRAKQLGAKLKFLSPAEGGAQVCLEMRMV</sequence>
<dbReference type="PANTHER" id="PTHR24421:SF10">
    <property type="entry name" value="NITRATE_NITRITE SENSOR PROTEIN NARQ"/>
    <property type="match status" value="1"/>
</dbReference>
<evidence type="ECO:0000256" key="3">
    <source>
        <dbReference type="ARBA" id="ARBA00022553"/>
    </source>
</evidence>
<keyword evidence="4" id="KW-0808">Transferase</keyword>
<dbReference type="RefSeq" id="WP_244531816.1">
    <property type="nucleotide sequence ID" value="NZ_FOSP01000008.1"/>
</dbReference>
<evidence type="ECO:0000313" key="12">
    <source>
        <dbReference type="EMBL" id="SFK50636.1"/>
    </source>
</evidence>
<name>A0A1I4A434_9PROT</name>
<evidence type="ECO:0000256" key="9">
    <source>
        <dbReference type="SAM" id="Phobius"/>
    </source>
</evidence>
<dbReference type="Proteomes" id="UP000199533">
    <property type="component" value="Unassembled WGS sequence"/>
</dbReference>
<evidence type="ECO:0000259" key="11">
    <source>
        <dbReference type="Pfam" id="PF07730"/>
    </source>
</evidence>
<feature type="domain" description="Histidine kinase/HSP90-like ATPase" evidence="10">
    <location>
        <begin position="873"/>
        <end position="961"/>
    </location>
</feature>
<dbReference type="GO" id="GO:0016020">
    <property type="term" value="C:membrane"/>
    <property type="evidence" value="ECO:0007669"/>
    <property type="project" value="InterPro"/>
</dbReference>
<dbReference type="Gene3D" id="3.30.565.10">
    <property type="entry name" value="Histidine kinase-like ATPase, C-terminal domain"/>
    <property type="match status" value="1"/>
</dbReference>
<dbReference type="GO" id="GO:0005524">
    <property type="term" value="F:ATP binding"/>
    <property type="evidence" value="ECO:0007669"/>
    <property type="project" value="UniProtKB-KW"/>
</dbReference>
<keyword evidence="6 12" id="KW-0418">Kinase</keyword>
<keyword evidence="7" id="KW-0067">ATP-binding</keyword>
<evidence type="ECO:0000313" key="13">
    <source>
        <dbReference type="Proteomes" id="UP000199533"/>
    </source>
</evidence>
<dbReference type="EMBL" id="FOSP01000008">
    <property type="protein sequence ID" value="SFK50636.1"/>
    <property type="molecule type" value="Genomic_DNA"/>
</dbReference>
<accession>A0A1I4A434</accession>
<dbReference type="Pfam" id="PF07730">
    <property type="entry name" value="HisKA_3"/>
    <property type="match status" value="1"/>
</dbReference>
<feature type="transmembrane region" description="Helical" evidence="9">
    <location>
        <begin position="289"/>
        <end position="308"/>
    </location>
</feature>
<dbReference type="EC" id="2.7.13.3" evidence="2"/>
<evidence type="ECO:0000256" key="2">
    <source>
        <dbReference type="ARBA" id="ARBA00012438"/>
    </source>
</evidence>
<dbReference type="InterPro" id="IPR011712">
    <property type="entry name" value="Sig_transdc_His_kin_sub3_dim/P"/>
</dbReference>
<protein>
    <recommendedName>
        <fullName evidence="2">histidine kinase</fullName>
        <ecNumber evidence="2">2.7.13.3</ecNumber>
    </recommendedName>
</protein>
<dbReference type="Gene3D" id="1.20.5.1930">
    <property type="match status" value="1"/>
</dbReference>
<keyword evidence="5" id="KW-0547">Nucleotide-binding</keyword>
<dbReference type="InterPro" id="IPR036890">
    <property type="entry name" value="HATPase_C_sf"/>
</dbReference>
<evidence type="ECO:0000256" key="5">
    <source>
        <dbReference type="ARBA" id="ARBA00022741"/>
    </source>
</evidence>
<evidence type="ECO:0000256" key="6">
    <source>
        <dbReference type="ARBA" id="ARBA00022777"/>
    </source>
</evidence>